<protein>
    <recommendedName>
        <fullName evidence="4">PEGA domain-containing protein</fullName>
    </recommendedName>
</protein>
<feature type="transmembrane region" description="Helical" evidence="1">
    <location>
        <begin position="25"/>
        <end position="44"/>
    </location>
</feature>
<keyword evidence="1" id="KW-0812">Transmembrane</keyword>
<evidence type="ECO:0000313" key="2">
    <source>
        <dbReference type="EMBL" id="SIQ80331.1"/>
    </source>
</evidence>
<dbReference type="STRING" id="159291.SAMN05920897_11557"/>
<dbReference type="EMBL" id="FTMS01000015">
    <property type="protein sequence ID" value="SIQ80331.1"/>
    <property type="molecule type" value="Genomic_DNA"/>
</dbReference>
<sequence length="535" mass="60329">MILISLSRHSSSFRPVRPWINPEGAFSPGLLFVLALLLLWLGGYGTELRASGRGENDQVLRRELANRLLPEDLAWTFAVGAVEIPRGAEMDRTVLGSYLRVIQEAIGDAPERHLSREERLRWAEDRLRKEEHRLVQSLEERRHRLDRQRLESGAQAGRFEPYENDSRYADLQKELKTVRGIDPEEVLPPRRVPLQMSQVSPRYSQALRSPGVLAEEMKTDIVFIVGLDILGDDPEETLILTVRAFHKVENRERQVLRVVGRGREIAGMLERSSAELVREVTGVSLASLEVRVQDSLGETDQQGVPEDARIKINGSLAGAGIARERFLLPGPYSVSVLAADGRRAEAALVLEKGEFRSLVVELPPVQPRIFRIETDPPGAQVYEGALWRGVTPLDIALPGVKREFLLRRNGYYDSRLQVSPEGDRLYRRELTPIDRDWAGAVTDSRDSFYRSFGAFALSLSVPIILNGLYDDLGGLFPGGVARSDLSRSEQQHYQDRSDAILAGYYVSVGLSVTLFGNMLWRLSRYIRVSQEYHDR</sequence>
<keyword evidence="1" id="KW-0472">Membrane</keyword>
<feature type="transmembrane region" description="Helical" evidence="1">
    <location>
        <begin position="502"/>
        <end position="520"/>
    </location>
</feature>
<evidence type="ECO:0000256" key="1">
    <source>
        <dbReference type="SAM" id="Phobius"/>
    </source>
</evidence>
<organism evidence="2 3">
    <name type="scientific">Alkalispirochaeta americana</name>
    <dbReference type="NCBI Taxonomy" id="159291"/>
    <lineage>
        <taxon>Bacteria</taxon>
        <taxon>Pseudomonadati</taxon>
        <taxon>Spirochaetota</taxon>
        <taxon>Spirochaetia</taxon>
        <taxon>Spirochaetales</taxon>
        <taxon>Spirochaetaceae</taxon>
        <taxon>Alkalispirochaeta</taxon>
    </lineage>
</organism>
<dbReference type="Proteomes" id="UP000186400">
    <property type="component" value="Unassembled WGS sequence"/>
</dbReference>
<accession>A0A1N6VR39</accession>
<gene>
    <name evidence="2" type="ORF">SAMN05920897_11557</name>
</gene>
<evidence type="ECO:0008006" key="4">
    <source>
        <dbReference type="Google" id="ProtNLM"/>
    </source>
</evidence>
<proteinExistence type="predicted"/>
<dbReference type="AlphaFoldDB" id="A0A1N6VR39"/>
<keyword evidence="3" id="KW-1185">Reference proteome</keyword>
<name>A0A1N6VR39_9SPIO</name>
<keyword evidence="1" id="KW-1133">Transmembrane helix</keyword>
<feature type="transmembrane region" description="Helical" evidence="1">
    <location>
        <begin position="452"/>
        <end position="469"/>
    </location>
</feature>
<reference evidence="2 3" key="1">
    <citation type="submission" date="2017-01" db="EMBL/GenBank/DDBJ databases">
        <authorList>
            <person name="Mah S.A."/>
            <person name="Swanson W.J."/>
            <person name="Moy G.W."/>
            <person name="Vacquier V.D."/>
        </authorList>
    </citation>
    <scope>NUCLEOTIDE SEQUENCE [LARGE SCALE GENOMIC DNA]</scope>
    <source>
        <strain evidence="2 3">ASpG1</strain>
    </source>
</reference>
<evidence type="ECO:0000313" key="3">
    <source>
        <dbReference type="Proteomes" id="UP000186400"/>
    </source>
</evidence>